<dbReference type="InterPro" id="IPR025273">
    <property type="entry name" value="DUF4064"/>
</dbReference>
<sequence>MNRQAEFILIIVGASFSILTFFGATLYTLVFGINAMLMLDMPTTYGGGGEAIILWIFTFFSIIAVLFTLASAIFGFIGAFKIKNNGPKTKLFGVCFIVLGGLQVFTIHGILFLIAGILTVTKKEYQTNLKEGEGIKWD</sequence>
<keyword evidence="1" id="KW-0812">Transmembrane</keyword>
<dbReference type="EMBL" id="NYPG01000006">
    <property type="protein sequence ID" value="PDK40691.1"/>
    <property type="molecule type" value="Genomic_DNA"/>
</dbReference>
<dbReference type="Proteomes" id="UP000522007">
    <property type="component" value="Unassembled WGS sequence"/>
</dbReference>
<dbReference type="AlphaFoldDB" id="A0A7X0W501"/>
<keyword evidence="1" id="KW-1133">Transmembrane helix</keyword>
<proteinExistence type="predicted"/>
<dbReference type="GeneID" id="61188255"/>
<feature type="transmembrane region" description="Helical" evidence="1">
    <location>
        <begin position="52"/>
        <end position="79"/>
    </location>
</feature>
<evidence type="ECO:0000313" key="4">
    <source>
        <dbReference type="EMBL" id="PDK40691.1"/>
    </source>
</evidence>
<comment type="caution">
    <text evidence="3">The sequence shown here is derived from an EMBL/GenBank/DDBJ whole genome shotgun (WGS) entry which is preliminary data.</text>
</comment>
<evidence type="ECO:0000313" key="6">
    <source>
        <dbReference type="Proteomes" id="UP000522007"/>
    </source>
</evidence>
<evidence type="ECO:0000256" key="1">
    <source>
        <dbReference type="SAM" id="Phobius"/>
    </source>
</evidence>
<evidence type="ECO:0000259" key="2">
    <source>
        <dbReference type="Pfam" id="PF13273"/>
    </source>
</evidence>
<evidence type="ECO:0000313" key="5">
    <source>
        <dbReference type="Proteomes" id="UP000219632"/>
    </source>
</evidence>
<name>A0A7X0W501_LISWE</name>
<evidence type="ECO:0000313" key="3">
    <source>
        <dbReference type="EMBL" id="MBC1322411.1"/>
    </source>
</evidence>
<dbReference type="Pfam" id="PF13273">
    <property type="entry name" value="DUF4064"/>
    <property type="match status" value="1"/>
</dbReference>
<dbReference type="OMA" id="GSEEMIM"/>
<feature type="transmembrane region" description="Helical" evidence="1">
    <location>
        <begin position="7"/>
        <end position="32"/>
    </location>
</feature>
<gene>
    <name evidence="4" type="ORF">AFZ32_11520</name>
    <name evidence="3" type="ORF">HB853_05580</name>
</gene>
<feature type="domain" description="DUF4064" evidence="2">
    <location>
        <begin position="2"/>
        <end position="106"/>
    </location>
</feature>
<dbReference type="Proteomes" id="UP000219632">
    <property type="component" value="Unassembled WGS sequence"/>
</dbReference>
<keyword evidence="1" id="KW-0472">Membrane</keyword>
<dbReference type="RefSeq" id="WP_011701218.1">
    <property type="nucleotide sequence ID" value="NZ_CBCSAN010000001.1"/>
</dbReference>
<organism evidence="3 6">
    <name type="scientific">Listeria welshimeri</name>
    <dbReference type="NCBI Taxonomy" id="1643"/>
    <lineage>
        <taxon>Bacteria</taxon>
        <taxon>Bacillati</taxon>
        <taxon>Bacillota</taxon>
        <taxon>Bacilli</taxon>
        <taxon>Bacillales</taxon>
        <taxon>Listeriaceae</taxon>
        <taxon>Listeria</taxon>
    </lineage>
</organism>
<protein>
    <submittedName>
        <fullName evidence="3">DUF4064 domain-containing protein</fullName>
    </submittedName>
</protein>
<feature type="transmembrane region" description="Helical" evidence="1">
    <location>
        <begin position="91"/>
        <end position="118"/>
    </location>
</feature>
<reference evidence="4 5" key="1">
    <citation type="submission" date="2017-09" db="EMBL/GenBank/DDBJ databases">
        <title>Draft Genomes of 144 Listeria Monocytogenes isolates from foods.</title>
        <authorList>
            <person name="Wu C.H."/>
            <person name="Ng J."/>
            <person name="Kiang D."/>
            <person name="Chen C.-Y."/>
            <person name="Frink S."/>
            <person name="Lafrades M."/>
            <person name="Morales C."/>
            <person name="Park P."/>
            <person name="Zwick M."/>
        </authorList>
    </citation>
    <scope>NUCLEOTIDE SEQUENCE [LARGE SCALE GENOMIC DNA]</scope>
    <source>
        <strain evidence="4 5">CDPHFDLB-F14M01633.75-2</strain>
    </source>
</reference>
<reference evidence="3 6" key="2">
    <citation type="submission" date="2020-03" db="EMBL/GenBank/DDBJ databases">
        <title>Soil Listeria distribution.</title>
        <authorList>
            <person name="Liao J."/>
            <person name="Wiedmann M."/>
        </authorList>
    </citation>
    <scope>NUCLEOTIDE SEQUENCE [LARGE SCALE GENOMIC DNA]</scope>
    <source>
        <strain evidence="3 6">FSL L7-1829</strain>
    </source>
</reference>
<keyword evidence="5" id="KW-1185">Reference proteome</keyword>
<accession>A0A7X0W501</accession>
<dbReference type="EMBL" id="JAAROP010000003">
    <property type="protein sequence ID" value="MBC1322411.1"/>
    <property type="molecule type" value="Genomic_DNA"/>
</dbReference>